<dbReference type="PANTHER" id="PTHR17469">
    <property type="entry name" value="SPERM SPECIFIC ANTIGEN 2-RELATED"/>
    <property type="match status" value="1"/>
</dbReference>
<dbReference type="Proteomes" id="UP000694543">
    <property type="component" value="Unplaced"/>
</dbReference>
<feature type="region of interest" description="Disordered" evidence="1">
    <location>
        <begin position="207"/>
        <end position="342"/>
    </location>
</feature>
<feature type="compositionally biased region" description="Pro residues" evidence="1">
    <location>
        <begin position="236"/>
        <end position="248"/>
    </location>
</feature>
<dbReference type="GO" id="GO:0005102">
    <property type="term" value="F:signaling receptor binding"/>
    <property type="evidence" value="ECO:0007669"/>
    <property type="project" value="InterPro"/>
</dbReference>
<name>A0A8C3M4E5_CHRPC</name>
<evidence type="ECO:0000256" key="1">
    <source>
        <dbReference type="SAM" id="MobiDB-lite"/>
    </source>
</evidence>
<feature type="domain" description="ITPR-interacting" evidence="2">
    <location>
        <begin position="1"/>
        <end position="41"/>
    </location>
</feature>
<dbReference type="InterPro" id="IPR043444">
    <property type="entry name" value="TESPA1-like"/>
</dbReference>
<feature type="compositionally biased region" description="Basic and acidic residues" evidence="1">
    <location>
        <begin position="271"/>
        <end position="280"/>
    </location>
</feature>
<organism evidence="3 4">
    <name type="scientific">Chrysolophus pictus</name>
    <name type="common">Golden pheasant</name>
    <name type="synonym">Phasianus pictus</name>
    <dbReference type="NCBI Taxonomy" id="9089"/>
    <lineage>
        <taxon>Eukaryota</taxon>
        <taxon>Metazoa</taxon>
        <taxon>Chordata</taxon>
        <taxon>Craniata</taxon>
        <taxon>Vertebrata</taxon>
        <taxon>Euteleostomi</taxon>
        <taxon>Archelosauria</taxon>
        <taxon>Archosauria</taxon>
        <taxon>Dinosauria</taxon>
        <taxon>Saurischia</taxon>
        <taxon>Theropoda</taxon>
        <taxon>Coelurosauria</taxon>
        <taxon>Aves</taxon>
        <taxon>Neognathae</taxon>
        <taxon>Galloanserae</taxon>
        <taxon>Galliformes</taxon>
        <taxon>Phasianidae</taxon>
        <taxon>Phasianinae</taxon>
        <taxon>Chrysolophus</taxon>
    </lineage>
</organism>
<evidence type="ECO:0000313" key="3">
    <source>
        <dbReference type="Ensembl" id="ENSCPIP00010018549.1"/>
    </source>
</evidence>
<proteinExistence type="predicted"/>
<dbReference type="AlphaFoldDB" id="A0A8C3M4E5"/>
<accession>A0A8C3M4E5</accession>
<evidence type="ECO:0000259" key="2">
    <source>
        <dbReference type="Pfam" id="PF14722"/>
    </source>
</evidence>
<keyword evidence="4" id="KW-1185">Reference proteome</keyword>
<sequence length="372" mass="39530">MEDPCLMLASRFQQVQALAATADAFFCLYSYVSKTPLQRISPSHLTWTDPGIPEIRIPPSQPPTLSPAERLRAAVSKMCLYAPPRTGGSLGRVVREVLERSRGERFCFDPDDVERLGGVAGCGVAVGTSPRGGGGSSWLDQGVPICHHQRGMEMAVGCDQNSTVGALLCAGGAPCPPGTGRGDTEDGQPRVNVTSSPALGAEVTNDSWLCAPPAQPGHNGDSETSPRGIKGGQHPGEPPHPLGAPPSPSHCAAGGDQWGQQSRGWSRGWHRVGDADRQQRDAAGLQPPRKGPTAGSFVSHHPNWAETNEAVDSFEMEEVASDSDDDDDDDEDDDDEETSCSVRFRRSLMLYGVSGHSDSSGFVEEPLPEQTE</sequence>
<protein>
    <recommendedName>
        <fullName evidence="2">ITPR-interacting domain-containing protein</fullName>
    </recommendedName>
</protein>
<evidence type="ECO:0000313" key="4">
    <source>
        <dbReference type="Proteomes" id="UP000694543"/>
    </source>
</evidence>
<dbReference type="Pfam" id="PF14722">
    <property type="entry name" value="KRAP_IP3R_bind"/>
    <property type="match status" value="1"/>
</dbReference>
<dbReference type="InterPro" id="IPR029325">
    <property type="entry name" value="ITPR-bd"/>
</dbReference>
<dbReference type="PANTHER" id="PTHR17469:SF1">
    <property type="entry name" value="PROTEIN TESPA1"/>
    <property type="match status" value="1"/>
</dbReference>
<feature type="compositionally biased region" description="Acidic residues" evidence="1">
    <location>
        <begin position="312"/>
        <end position="338"/>
    </location>
</feature>
<reference evidence="3" key="1">
    <citation type="submission" date="2025-08" db="UniProtKB">
        <authorList>
            <consortium name="Ensembl"/>
        </authorList>
    </citation>
    <scope>IDENTIFICATION</scope>
</reference>
<dbReference type="Ensembl" id="ENSCPIT00010022056.1">
    <property type="protein sequence ID" value="ENSCPIP00010018549.1"/>
    <property type="gene ID" value="ENSCPIG00010014795.1"/>
</dbReference>
<reference evidence="3" key="2">
    <citation type="submission" date="2025-09" db="UniProtKB">
        <authorList>
            <consortium name="Ensembl"/>
        </authorList>
    </citation>
    <scope>IDENTIFICATION</scope>
</reference>